<evidence type="ECO:0000313" key="15">
    <source>
        <dbReference type="Proteomes" id="UP000503018"/>
    </source>
</evidence>
<dbReference type="InterPro" id="IPR026031">
    <property type="entry name" value="Cyt_c_CcmB_bac"/>
</dbReference>
<dbReference type="EMBL" id="CP053015">
    <property type="protein sequence ID" value="QJQ31556.1"/>
    <property type="molecule type" value="Genomic_DNA"/>
</dbReference>
<organism evidence="14 15">
    <name type="scientific">Sphingomonas lacunae</name>
    <dbReference type="NCBI Taxonomy" id="2698828"/>
    <lineage>
        <taxon>Bacteria</taxon>
        <taxon>Pseudomonadati</taxon>
        <taxon>Pseudomonadota</taxon>
        <taxon>Alphaproteobacteria</taxon>
        <taxon>Sphingomonadales</taxon>
        <taxon>Sphingomonadaceae</taxon>
        <taxon>Sphingomonas</taxon>
    </lineage>
</organism>
<dbReference type="GO" id="GO:0017004">
    <property type="term" value="P:cytochrome complex assembly"/>
    <property type="evidence" value="ECO:0007669"/>
    <property type="project" value="UniProtKB-KW"/>
</dbReference>
<evidence type="ECO:0000313" key="14">
    <source>
        <dbReference type="EMBL" id="QJQ31556.1"/>
    </source>
</evidence>
<dbReference type="GO" id="GO:0005886">
    <property type="term" value="C:plasma membrane"/>
    <property type="evidence" value="ECO:0007669"/>
    <property type="project" value="UniProtKB-SubCell"/>
</dbReference>
<name>A0A6M4AS77_9SPHN</name>
<keyword evidence="8 13" id="KW-0812">Transmembrane</keyword>
<keyword evidence="6 12" id="KW-1003">Cell membrane</keyword>
<keyword evidence="5 12" id="KW-0813">Transport</keyword>
<feature type="transmembrane region" description="Helical" evidence="13">
    <location>
        <begin position="97"/>
        <end position="119"/>
    </location>
</feature>
<evidence type="ECO:0000256" key="12">
    <source>
        <dbReference type="PIRNR" id="PIRNR002764"/>
    </source>
</evidence>
<dbReference type="PANTHER" id="PTHR30070:SF1">
    <property type="entry name" value="CYTOCHROME C BIOGENESIS B-RELATED"/>
    <property type="match status" value="1"/>
</dbReference>
<evidence type="ECO:0000256" key="3">
    <source>
        <dbReference type="ARBA" id="ARBA00010544"/>
    </source>
</evidence>
<evidence type="ECO:0000256" key="4">
    <source>
        <dbReference type="ARBA" id="ARBA00016452"/>
    </source>
</evidence>
<evidence type="ECO:0000256" key="7">
    <source>
        <dbReference type="ARBA" id="ARBA00022519"/>
    </source>
</evidence>
<dbReference type="InterPro" id="IPR003544">
    <property type="entry name" value="Cyt_c_biogenesis_CcmB"/>
</dbReference>
<evidence type="ECO:0000256" key="6">
    <source>
        <dbReference type="ARBA" id="ARBA00022475"/>
    </source>
</evidence>
<comment type="similarity">
    <text evidence="3 12">Belongs to the CcmB/CycW/HelB family.</text>
</comment>
<dbReference type="PRINTS" id="PR01414">
    <property type="entry name" value="CCMBBIOGNSIS"/>
</dbReference>
<evidence type="ECO:0000256" key="2">
    <source>
        <dbReference type="ARBA" id="ARBA00004429"/>
    </source>
</evidence>
<feature type="transmembrane region" description="Helical" evidence="13">
    <location>
        <begin position="186"/>
        <end position="210"/>
    </location>
</feature>
<dbReference type="KEGG" id="slan:GV829_03105"/>
<keyword evidence="9 12" id="KW-0201">Cytochrome c-type biogenesis</keyword>
<dbReference type="GO" id="GO:0015232">
    <property type="term" value="F:heme transmembrane transporter activity"/>
    <property type="evidence" value="ECO:0007669"/>
    <property type="project" value="InterPro"/>
</dbReference>
<dbReference type="GO" id="GO:1903607">
    <property type="term" value="P:cytochrome c biosynthetic process"/>
    <property type="evidence" value="ECO:0007669"/>
    <property type="project" value="TreeGrafter"/>
</dbReference>
<sequence>MTLFLSLIGRDLAREWRSGNWWLPVSFFLLVATLYPFAVGPDATLLRRTGGGILWVAALLAALLPVERLFAPDRDAGVLDQLALRGVADEMVAAAKLIAHSIGFGIPLLLATVPGAVLLDMDGATWGRLSLGLAIGTPALAGLGVMIAAITLGQRGSSALGGLLLLPLAIPVLIFGAGMLDPLGNSATLFLAAASLLLVAMTPFAAGAALRGAREA</sequence>
<dbReference type="RefSeq" id="WP_169943776.1">
    <property type="nucleotide sequence ID" value="NZ_CP053015.1"/>
</dbReference>
<dbReference type="AlphaFoldDB" id="A0A6M4AS77"/>
<evidence type="ECO:0000256" key="5">
    <source>
        <dbReference type="ARBA" id="ARBA00022448"/>
    </source>
</evidence>
<evidence type="ECO:0000256" key="9">
    <source>
        <dbReference type="ARBA" id="ARBA00022748"/>
    </source>
</evidence>
<protein>
    <recommendedName>
        <fullName evidence="4 12">Heme exporter protein B</fullName>
    </recommendedName>
</protein>
<evidence type="ECO:0000256" key="1">
    <source>
        <dbReference type="ARBA" id="ARBA00002442"/>
    </source>
</evidence>
<reference evidence="14 15" key="1">
    <citation type="submission" date="2020-01" db="EMBL/GenBank/DDBJ databases">
        <title>Sphingomonas sp. strain CSW-10.</title>
        <authorList>
            <person name="Chen W.-M."/>
        </authorList>
    </citation>
    <scope>NUCLEOTIDE SEQUENCE [LARGE SCALE GENOMIC DNA]</scope>
    <source>
        <strain evidence="14 15">CSW-10</strain>
    </source>
</reference>
<accession>A0A6M4AS77</accession>
<evidence type="ECO:0000256" key="11">
    <source>
        <dbReference type="ARBA" id="ARBA00023136"/>
    </source>
</evidence>
<feature type="transmembrane region" description="Helical" evidence="13">
    <location>
        <begin position="21"/>
        <end position="39"/>
    </location>
</feature>
<evidence type="ECO:0000256" key="10">
    <source>
        <dbReference type="ARBA" id="ARBA00022989"/>
    </source>
</evidence>
<evidence type="ECO:0000256" key="8">
    <source>
        <dbReference type="ARBA" id="ARBA00022692"/>
    </source>
</evidence>
<keyword evidence="7 12" id="KW-0997">Cell inner membrane</keyword>
<gene>
    <name evidence="14" type="ORF">GV829_03105</name>
</gene>
<feature type="transmembrane region" description="Helical" evidence="13">
    <location>
        <begin position="159"/>
        <end position="180"/>
    </location>
</feature>
<keyword evidence="11 12" id="KW-0472">Membrane</keyword>
<dbReference type="PIRSF" id="PIRSF002764">
    <property type="entry name" value="CcmB"/>
    <property type="match status" value="1"/>
</dbReference>
<comment type="function">
    <text evidence="1 12">Required for the export of heme to the periplasm for the biogenesis of c-type cytochromes.</text>
</comment>
<dbReference type="Proteomes" id="UP000503018">
    <property type="component" value="Chromosome"/>
</dbReference>
<feature type="transmembrane region" description="Helical" evidence="13">
    <location>
        <begin position="45"/>
        <end position="64"/>
    </location>
</feature>
<feature type="transmembrane region" description="Helical" evidence="13">
    <location>
        <begin position="131"/>
        <end position="152"/>
    </location>
</feature>
<dbReference type="Pfam" id="PF03379">
    <property type="entry name" value="CcmB"/>
    <property type="match status" value="1"/>
</dbReference>
<comment type="subcellular location">
    <subcellularLocation>
        <location evidence="2">Cell inner membrane</location>
        <topology evidence="2">Multi-pass membrane protein</topology>
    </subcellularLocation>
</comment>
<proteinExistence type="inferred from homology"/>
<keyword evidence="10 13" id="KW-1133">Transmembrane helix</keyword>
<dbReference type="PANTHER" id="PTHR30070">
    <property type="entry name" value="HEME EXPORTER PROTEIN B"/>
    <property type="match status" value="1"/>
</dbReference>
<keyword evidence="15" id="KW-1185">Reference proteome</keyword>
<evidence type="ECO:0000256" key="13">
    <source>
        <dbReference type="SAM" id="Phobius"/>
    </source>
</evidence>